<dbReference type="EMBL" id="CM056742">
    <property type="protein sequence ID" value="KAJ8677562.1"/>
    <property type="molecule type" value="Genomic_DNA"/>
</dbReference>
<accession>A0ACC2P548</accession>
<keyword evidence="2" id="KW-1185">Reference proteome</keyword>
<reference evidence="1" key="1">
    <citation type="submission" date="2023-04" db="EMBL/GenBank/DDBJ databases">
        <title>A chromosome-level genome assembly of the parasitoid wasp Eretmocerus hayati.</title>
        <authorList>
            <person name="Zhong Y."/>
            <person name="Liu S."/>
            <person name="Liu Y."/>
        </authorList>
    </citation>
    <scope>NUCLEOTIDE SEQUENCE</scope>
    <source>
        <strain evidence="1">ZJU_SS_LIU_2023</strain>
    </source>
</reference>
<protein>
    <submittedName>
        <fullName evidence="1">Uncharacterized protein</fullName>
    </submittedName>
</protein>
<organism evidence="1 2">
    <name type="scientific">Eretmocerus hayati</name>
    <dbReference type="NCBI Taxonomy" id="131215"/>
    <lineage>
        <taxon>Eukaryota</taxon>
        <taxon>Metazoa</taxon>
        <taxon>Ecdysozoa</taxon>
        <taxon>Arthropoda</taxon>
        <taxon>Hexapoda</taxon>
        <taxon>Insecta</taxon>
        <taxon>Pterygota</taxon>
        <taxon>Neoptera</taxon>
        <taxon>Endopterygota</taxon>
        <taxon>Hymenoptera</taxon>
        <taxon>Apocrita</taxon>
        <taxon>Proctotrupomorpha</taxon>
        <taxon>Chalcidoidea</taxon>
        <taxon>Aphelinidae</taxon>
        <taxon>Aphelininae</taxon>
        <taxon>Eretmocerus</taxon>
    </lineage>
</organism>
<gene>
    <name evidence="1" type="ORF">QAD02_013349</name>
</gene>
<sequence>MVNLDSTKYADLPNQTNQQNTPTFKIDGKITGKLNSNQSATIAKKRIRTPLSWDIEEFEAQGRAGLQILVWEKRHVSDTSNSNGGSNLAEGSRLTTEERTLSQNKGIHNFEDARFQPVVNLTRLEFPRTNETQQQIVQEDQELQTRGEKTNYRPDLNRTWAQPLNDDIEMRNEQPHMSPMNGMDRTPNPPDSPEVLEYQNMEIDEQSAPEMSQQNMTGQFSNDKNKGPREYNNIINEASPQEYREISIPMMEPPVNREKIQAGNLEPRINNENCEEGVTAETPLDELHENIPKSNAERPIEGIVSLQERQMGFEETYPKTFSPLTLGESNREYDYFAQHRNAFKCPQNLREYDLVKGLLFLVLMSPHHPRIWRTSILS</sequence>
<dbReference type="Proteomes" id="UP001239111">
    <property type="component" value="Chromosome 2"/>
</dbReference>
<evidence type="ECO:0000313" key="2">
    <source>
        <dbReference type="Proteomes" id="UP001239111"/>
    </source>
</evidence>
<name>A0ACC2P548_9HYME</name>
<comment type="caution">
    <text evidence="1">The sequence shown here is derived from an EMBL/GenBank/DDBJ whole genome shotgun (WGS) entry which is preliminary data.</text>
</comment>
<proteinExistence type="predicted"/>
<evidence type="ECO:0000313" key="1">
    <source>
        <dbReference type="EMBL" id="KAJ8677562.1"/>
    </source>
</evidence>